<comment type="caution">
    <text evidence="9">The sequence shown here is derived from an EMBL/GenBank/DDBJ whole genome shotgun (WGS) entry which is preliminary data.</text>
</comment>
<sequence>MALRLRLTSIQCIERSCKWMGFASIKYNRSDSNSASPACLSHRRSASTTPFPEFPDSKTHEELYKFSLDHPETFWGTLARSRLTWSKNFTSVTDSSFKEQKFGWFHGGELNASVNCVDRHLKERADKPALIWEVDEPGKEIVYSYRKLSEMVGQIGNMLKNSGVKAGDRVTIYLSNSPIAVATMLACARIGAIHNVVFAGFSAEALATRINNAQSETVITANTILRGGKLIPAKSTVDAAVSHCSCVKRVFVHYRTDTEVPLGKLDINMDEAMAAESTDCVVQDRQSEDTLFMLYTSGSTGAPKGLIHSTAGYLLYANVTFKHAFDYQVGERFGCVADIGWITGHSYVLYGPLSNGATTLLFESTPQYPDPGRYWEMVERLKLNHIYLSPTALRLLLKSGDDYVKKYNRSSLRKLGCVGEPLNHQAWEWFYDVVGEKRCDIIDTWWQTGALCIKNPWPGMARSIYGNHKRFLETYFTNAPGFYYTGDGAQRTDSGYFQITGRMDDVLNVSGHRLGTAEIEDVMDDHPDVSETAIVGFPHDIKGEGIYAYAVLKDGRTKSKKELEFELRDLIKKRIGGLALPEIILV</sequence>
<dbReference type="GO" id="GO:0003987">
    <property type="term" value="F:acetate-CoA ligase activity"/>
    <property type="evidence" value="ECO:0007669"/>
    <property type="project" value="UniProtKB-EC"/>
</dbReference>
<evidence type="ECO:0000313" key="9">
    <source>
        <dbReference type="EMBL" id="GFS02845.1"/>
    </source>
</evidence>
<dbReference type="InterPro" id="IPR020845">
    <property type="entry name" value="AMP-binding_CS"/>
</dbReference>
<dbReference type="EC" id="6.2.1.1" evidence="2"/>
<comment type="similarity">
    <text evidence="1">Belongs to the ATP-dependent AMP-binding enzyme family.</text>
</comment>
<dbReference type="InterPro" id="IPR042099">
    <property type="entry name" value="ANL_N_sf"/>
</dbReference>
<dbReference type="Gene3D" id="3.40.50.12780">
    <property type="entry name" value="N-terminal domain of ligase-like"/>
    <property type="match status" value="1"/>
</dbReference>
<feature type="domain" description="AMP-dependent synthetase/ligase" evidence="6">
    <location>
        <begin position="118"/>
        <end position="453"/>
    </location>
</feature>
<evidence type="ECO:0000313" key="10">
    <source>
        <dbReference type="Proteomes" id="UP000762676"/>
    </source>
</evidence>
<dbReference type="Proteomes" id="UP000762676">
    <property type="component" value="Unassembled WGS sequence"/>
</dbReference>
<evidence type="ECO:0000256" key="4">
    <source>
        <dbReference type="ARBA" id="ARBA00022741"/>
    </source>
</evidence>
<dbReference type="AlphaFoldDB" id="A0AAV4HZ16"/>
<dbReference type="GO" id="GO:0005524">
    <property type="term" value="F:ATP binding"/>
    <property type="evidence" value="ECO:0007669"/>
    <property type="project" value="UniProtKB-KW"/>
</dbReference>
<dbReference type="Pfam" id="PF16177">
    <property type="entry name" value="ACAS_N"/>
    <property type="match status" value="1"/>
</dbReference>
<dbReference type="PANTHER" id="PTHR24095">
    <property type="entry name" value="ACETYL-COENZYME A SYNTHETASE"/>
    <property type="match status" value="1"/>
</dbReference>
<dbReference type="SUPFAM" id="SSF56801">
    <property type="entry name" value="Acetyl-CoA synthetase-like"/>
    <property type="match status" value="1"/>
</dbReference>
<feature type="domain" description="AMP-binding enzyme C-terminal" evidence="7">
    <location>
        <begin position="518"/>
        <end position="584"/>
    </location>
</feature>
<dbReference type="GO" id="GO:0006085">
    <property type="term" value="P:acetyl-CoA biosynthetic process"/>
    <property type="evidence" value="ECO:0007669"/>
    <property type="project" value="TreeGrafter"/>
</dbReference>
<gene>
    <name evidence="9" type="ORF">ElyMa_001133600</name>
</gene>
<dbReference type="PANTHER" id="PTHR24095:SF14">
    <property type="entry name" value="ACETYL-COENZYME A SYNTHETASE 1"/>
    <property type="match status" value="1"/>
</dbReference>
<dbReference type="InterPro" id="IPR025110">
    <property type="entry name" value="AMP-bd_C"/>
</dbReference>
<dbReference type="GO" id="GO:0005739">
    <property type="term" value="C:mitochondrion"/>
    <property type="evidence" value="ECO:0007669"/>
    <property type="project" value="TreeGrafter"/>
</dbReference>
<dbReference type="PROSITE" id="PS00455">
    <property type="entry name" value="AMP_BINDING"/>
    <property type="match status" value="1"/>
</dbReference>
<keyword evidence="10" id="KW-1185">Reference proteome</keyword>
<accession>A0AAV4HZ16</accession>
<organism evidence="9 10">
    <name type="scientific">Elysia marginata</name>
    <dbReference type="NCBI Taxonomy" id="1093978"/>
    <lineage>
        <taxon>Eukaryota</taxon>
        <taxon>Metazoa</taxon>
        <taxon>Spiralia</taxon>
        <taxon>Lophotrochozoa</taxon>
        <taxon>Mollusca</taxon>
        <taxon>Gastropoda</taxon>
        <taxon>Heterobranchia</taxon>
        <taxon>Euthyneura</taxon>
        <taxon>Panpulmonata</taxon>
        <taxon>Sacoglossa</taxon>
        <taxon>Placobranchoidea</taxon>
        <taxon>Plakobranchidae</taxon>
        <taxon>Elysia</taxon>
    </lineage>
</organism>
<dbReference type="InterPro" id="IPR045851">
    <property type="entry name" value="AMP-bd_C_sf"/>
</dbReference>
<dbReference type="Pfam" id="PF13193">
    <property type="entry name" value="AMP-binding_C"/>
    <property type="match status" value="1"/>
</dbReference>
<protein>
    <recommendedName>
        <fullName evidence="2">acetate--CoA ligase</fullName>
        <ecNumber evidence="2">6.2.1.1</ecNumber>
    </recommendedName>
</protein>
<dbReference type="Pfam" id="PF00501">
    <property type="entry name" value="AMP-binding"/>
    <property type="match status" value="1"/>
</dbReference>
<evidence type="ECO:0000259" key="6">
    <source>
        <dbReference type="Pfam" id="PF00501"/>
    </source>
</evidence>
<evidence type="ECO:0000256" key="1">
    <source>
        <dbReference type="ARBA" id="ARBA00006432"/>
    </source>
</evidence>
<dbReference type="Gene3D" id="3.30.300.30">
    <property type="match status" value="1"/>
</dbReference>
<dbReference type="InterPro" id="IPR000873">
    <property type="entry name" value="AMP-dep_synth/lig_dom"/>
</dbReference>
<keyword evidence="4" id="KW-0547">Nucleotide-binding</keyword>
<name>A0AAV4HZ16_9GAST</name>
<evidence type="ECO:0000259" key="8">
    <source>
        <dbReference type="Pfam" id="PF16177"/>
    </source>
</evidence>
<feature type="domain" description="Acetyl-coenzyme A synthetase N-terminal" evidence="8">
    <location>
        <begin position="61"/>
        <end position="116"/>
    </location>
</feature>
<dbReference type="EMBL" id="BMAT01002250">
    <property type="protein sequence ID" value="GFS02845.1"/>
    <property type="molecule type" value="Genomic_DNA"/>
</dbReference>
<proteinExistence type="inferred from homology"/>
<evidence type="ECO:0000259" key="7">
    <source>
        <dbReference type="Pfam" id="PF13193"/>
    </source>
</evidence>
<keyword evidence="5" id="KW-0067">ATP-binding</keyword>
<evidence type="ECO:0000256" key="5">
    <source>
        <dbReference type="ARBA" id="ARBA00022840"/>
    </source>
</evidence>
<evidence type="ECO:0000256" key="2">
    <source>
        <dbReference type="ARBA" id="ARBA00013275"/>
    </source>
</evidence>
<evidence type="ECO:0000256" key="3">
    <source>
        <dbReference type="ARBA" id="ARBA00022598"/>
    </source>
</evidence>
<dbReference type="InterPro" id="IPR032387">
    <property type="entry name" value="ACAS_N"/>
</dbReference>
<keyword evidence="3" id="KW-0436">Ligase</keyword>
<reference evidence="9 10" key="1">
    <citation type="journal article" date="2021" name="Elife">
        <title>Chloroplast acquisition without the gene transfer in kleptoplastic sea slugs, Plakobranchus ocellatus.</title>
        <authorList>
            <person name="Maeda T."/>
            <person name="Takahashi S."/>
            <person name="Yoshida T."/>
            <person name="Shimamura S."/>
            <person name="Takaki Y."/>
            <person name="Nagai Y."/>
            <person name="Toyoda A."/>
            <person name="Suzuki Y."/>
            <person name="Arimoto A."/>
            <person name="Ishii H."/>
            <person name="Satoh N."/>
            <person name="Nishiyama T."/>
            <person name="Hasebe M."/>
            <person name="Maruyama T."/>
            <person name="Minagawa J."/>
            <person name="Obokata J."/>
            <person name="Shigenobu S."/>
        </authorList>
    </citation>
    <scope>NUCLEOTIDE SEQUENCE [LARGE SCALE GENOMIC DNA]</scope>
</reference>